<organism evidence="2 3">
    <name type="scientific">Hondaea fermentalgiana</name>
    <dbReference type="NCBI Taxonomy" id="2315210"/>
    <lineage>
        <taxon>Eukaryota</taxon>
        <taxon>Sar</taxon>
        <taxon>Stramenopiles</taxon>
        <taxon>Bigyra</taxon>
        <taxon>Labyrinthulomycetes</taxon>
        <taxon>Thraustochytrida</taxon>
        <taxon>Thraustochytriidae</taxon>
        <taxon>Hondaea</taxon>
    </lineage>
</organism>
<dbReference type="EMBL" id="BEYU01000082">
    <property type="protein sequence ID" value="GBG30674.1"/>
    <property type="molecule type" value="Genomic_DNA"/>
</dbReference>
<dbReference type="AlphaFoldDB" id="A0A2R5GS19"/>
<feature type="region of interest" description="Disordered" evidence="1">
    <location>
        <begin position="1"/>
        <end position="55"/>
    </location>
</feature>
<name>A0A2R5GS19_9STRA</name>
<feature type="compositionally biased region" description="Basic residues" evidence="1">
    <location>
        <begin position="118"/>
        <end position="127"/>
    </location>
</feature>
<keyword evidence="3" id="KW-1185">Reference proteome</keyword>
<evidence type="ECO:0000256" key="1">
    <source>
        <dbReference type="SAM" id="MobiDB-lite"/>
    </source>
</evidence>
<sequence>MSRFANSGAGASLAVGSPREGHVDAYLDSEGDEEYSEIEEGKRGSGSSSNSAWSRPASGKFLQAKLKQARSFSFFSSSKRAQQDSGLEGVEHQHVETDDDHGSDEETDEFESTPRAHASGKSHKGRTARMTATERRSLTHKSAKKLGLTLDGEEIETTGRRKRSSFRRRSSGYF</sequence>
<proteinExistence type="predicted"/>
<reference evidence="2 3" key="1">
    <citation type="submission" date="2017-12" db="EMBL/GenBank/DDBJ databases">
        <title>Sequencing, de novo assembly and annotation of complete genome of a new Thraustochytrid species, strain FCC1311.</title>
        <authorList>
            <person name="Sedici K."/>
            <person name="Godart F."/>
            <person name="Aiese Cigliano R."/>
            <person name="Sanseverino W."/>
            <person name="Barakat M."/>
            <person name="Ortet P."/>
            <person name="Marechal E."/>
            <person name="Cagnac O."/>
            <person name="Amato A."/>
        </authorList>
    </citation>
    <scope>NUCLEOTIDE SEQUENCE [LARGE SCALE GENOMIC DNA]</scope>
</reference>
<evidence type="ECO:0000313" key="2">
    <source>
        <dbReference type="EMBL" id="GBG30674.1"/>
    </source>
</evidence>
<feature type="compositionally biased region" description="Acidic residues" evidence="1">
    <location>
        <begin position="97"/>
        <end position="111"/>
    </location>
</feature>
<accession>A0A2R5GS19</accession>
<dbReference type="Proteomes" id="UP000241890">
    <property type="component" value="Unassembled WGS sequence"/>
</dbReference>
<feature type="compositionally biased region" description="Acidic residues" evidence="1">
    <location>
        <begin position="27"/>
        <end position="38"/>
    </location>
</feature>
<gene>
    <name evidence="2" type="ORF">FCC1311_068942</name>
</gene>
<feature type="region of interest" description="Disordered" evidence="1">
    <location>
        <begin position="77"/>
        <end position="174"/>
    </location>
</feature>
<comment type="caution">
    <text evidence="2">The sequence shown here is derived from an EMBL/GenBank/DDBJ whole genome shotgun (WGS) entry which is preliminary data.</text>
</comment>
<protein>
    <submittedName>
        <fullName evidence="2">Uncharacterized protein</fullName>
    </submittedName>
</protein>
<dbReference type="InParanoid" id="A0A2R5GS19"/>
<feature type="compositionally biased region" description="Basic residues" evidence="1">
    <location>
        <begin position="160"/>
        <end position="174"/>
    </location>
</feature>
<feature type="compositionally biased region" description="Low complexity" evidence="1">
    <location>
        <begin position="45"/>
        <end position="55"/>
    </location>
</feature>
<evidence type="ECO:0000313" key="3">
    <source>
        <dbReference type="Proteomes" id="UP000241890"/>
    </source>
</evidence>